<dbReference type="GO" id="GO:0045892">
    <property type="term" value="P:negative regulation of DNA-templated transcription"/>
    <property type="evidence" value="ECO:0007669"/>
    <property type="project" value="UniProtKB-UniRule"/>
</dbReference>
<feature type="compositionally biased region" description="Low complexity" evidence="7">
    <location>
        <begin position="92"/>
        <end position="103"/>
    </location>
</feature>
<sequence>MAKRFKLKLSFPSFQLCRSKKLSKFPGNPVPAIYRLSPVNPKARDIAYPHMPAPPPTTPEDHARCRPVYCDSRFCKAGGDKGRKVKSDGSRRSVTTSVSSRRSNNFLMDQDEDSESLISGLNSFSDKFDFVETVRERETSSHVISSAEKVQKQRFQRSEMTRKEKKTTMSAAGSMTRRTVEGKVKESFAVVKKSKDPYEDFKKSMLEMIMEMEMFEARDLEQLLQSFLSLNSRHYHGVIARAFMEIWQELFSEPRDDDNKKYSKDRS</sequence>
<comment type="subcellular location">
    <subcellularLocation>
        <location evidence="1 6">Nucleus</location>
    </subcellularLocation>
</comment>
<comment type="function">
    <text evidence="6">Transcriptional repressor that regulates multiple aspects of plant growth and development.</text>
</comment>
<organism evidence="9 10">
    <name type="scientific">Acacia crassicarpa</name>
    <name type="common">northern wattle</name>
    <dbReference type="NCBI Taxonomy" id="499986"/>
    <lineage>
        <taxon>Eukaryota</taxon>
        <taxon>Viridiplantae</taxon>
        <taxon>Streptophyta</taxon>
        <taxon>Embryophyta</taxon>
        <taxon>Tracheophyta</taxon>
        <taxon>Spermatophyta</taxon>
        <taxon>Magnoliopsida</taxon>
        <taxon>eudicotyledons</taxon>
        <taxon>Gunneridae</taxon>
        <taxon>Pentapetalae</taxon>
        <taxon>rosids</taxon>
        <taxon>fabids</taxon>
        <taxon>Fabales</taxon>
        <taxon>Fabaceae</taxon>
        <taxon>Caesalpinioideae</taxon>
        <taxon>mimosoid clade</taxon>
        <taxon>Acacieae</taxon>
        <taxon>Acacia</taxon>
    </lineage>
</organism>
<feature type="domain" description="OVATE" evidence="8">
    <location>
        <begin position="190"/>
        <end position="249"/>
    </location>
</feature>
<dbReference type="AlphaFoldDB" id="A0AAE1JYY4"/>
<evidence type="ECO:0000256" key="3">
    <source>
        <dbReference type="ARBA" id="ARBA00023015"/>
    </source>
</evidence>
<evidence type="ECO:0000313" key="10">
    <source>
        <dbReference type="Proteomes" id="UP001293593"/>
    </source>
</evidence>
<feature type="compositionally biased region" description="Basic and acidic residues" evidence="7">
    <location>
        <begin position="78"/>
        <end position="91"/>
    </location>
</feature>
<dbReference type="PANTHER" id="PTHR33057">
    <property type="entry name" value="TRANSCRIPTION REPRESSOR OFP7-RELATED"/>
    <property type="match status" value="1"/>
</dbReference>
<dbReference type="InterPro" id="IPR038933">
    <property type="entry name" value="Ovate"/>
</dbReference>
<evidence type="ECO:0000256" key="5">
    <source>
        <dbReference type="ARBA" id="ARBA00023242"/>
    </source>
</evidence>
<feature type="region of interest" description="Disordered" evidence="7">
    <location>
        <begin position="78"/>
        <end position="112"/>
    </location>
</feature>
<accession>A0AAE1JYY4</accession>
<dbReference type="EMBL" id="JAWXYG010000003">
    <property type="protein sequence ID" value="KAK4276599.1"/>
    <property type="molecule type" value="Genomic_DNA"/>
</dbReference>
<evidence type="ECO:0000313" key="9">
    <source>
        <dbReference type="EMBL" id="KAK4276599.1"/>
    </source>
</evidence>
<name>A0AAE1JYY4_9FABA</name>
<gene>
    <name evidence="9" type="ORF">QN277_014729</name>
</gene>
<feature type="region of interest" description="Disordered" evidence="7">
    <location>
        <begin position="141"/>
        <end position="178"/>
    </location>
</feature>
<keyword evidence="4 6" id="KW-0804">Transcription</keyword>
<proteinExistence type="predicted"/>
<evidence type="ECO:0000256" key="2">
    <source>
        <dbReference type="ARBA" id="ARBA00022491"/>
    </source>
</evidence>
<keyword evidence="10" id="KW-1185">Reference proteome</keyword>
<keyword evidence="5 6" id="KW-0539">Nucleus</keyword>
<dbReference type="GO" id="GO:0005634">
    <property type="term" value="C:nucleus"/>
    <property type="evidence" value="ECO:0007669"/>
    <property type="project" value="UniProtKB-SubCell"/>
</dbReference>
<protein>
    <recommendedName>
        <fullName evidence="6">Transcription repressor</fullName>
    </recommendedName>
    <alternativeName>
        <fullName evidence="6">Ovate family protein</fullName>
    </alternativeName>
</protein>
<dbReference type="PROSITE" id="PS51754">
    <property type="entry name" value="OVATE"/>
    <property type="match status" value="1"/>
</dbReference>
<keyword evidence="2 6" id="KW-0678">Repressor</keyword>
<evidence type="ECO:0000256" key="7">
    <source>
        <dbReference type="SAM" id="MobiDB-lite"/>
    </source>
</evidence>
<dbReference type="Proteomes" id="UP001293593">
    <property type="component" value="Unassembled WGS sequence"/>
</dbReference>
<evidence type="ECO:0000256" key="1">
    <source>
        <dbReference type="ARBA" id="ARBA00004123"/>
    </source>
</evidence>
<dbReference type="Pfam" id="PF04844">
    <property type="entry name" value="Ovate"/>
    <property type="match status" value="1"/>
</dbReference>
<evidence type="ECO:0000256" key="4">
    <source>
        <dbReference type="ARBA" id="ARBA00023163"/>
    </source>
</evidence>
<dbReference type="InterPro" id="IPR006458">
    <property type="entry name" value="Ovate_C"/>
</dbReference>
<dbReference type="NCBIfam" id="TIGR01568">
    <property type="entry name" value="A_thal_3678"/>
    <property type="match status" value="1"/>
</dbReference>
<keyword evidence="3 6" id="KW-0805">Transcription regulation</keyword>
<dbReference type="PANTHER" id="PTHR33057:SF90">
    <property type="entry name" value="TRANSCRIPTION REPRESSOR OFP7"/>
    <property type="match status" value="1"/>
</dbReference>
<comment type="caution">
    <text evidence="9">The sequence shown here is derived from an EMBL/GenBank/DDBJ whole genome shotgun (WGS) entry which is preliminary data.</text>
</comment>
<evidence type="ECO:0000256" key="6">
    <source>
        <dbReference type="RuleBase" id="RU367028"/>
    </source>
</evidence>
<feature type="compositionally biased region" description="Polar residues" evidence="7">
    <location>
        <begin position="168"/>
        <end position="177"/>
    </location>
</feature>
<evidence type="ECO:0000259" key="8">
    <source>
        <dbReference type="PROSITE" id="PS51754"/>
    </source>
</evidence>
<reference evidence="9" key="1">
    <citation type="submission" date="2023-10" db="EMBL/GenBank/DDBJ databases">
        <title>Chromosome-level genome of the transformable northern wattle, Acacia crassicarpa.</title>
        <authorList>
            <person name="Massaro I."/>
            <person name="Sinha N.R."/>
            <person name="Poethig S."/>
            <person name="Leichty A.R."/>
        </authorList>
    </citation>
    <scope>NUCLEOTIDE SEQUENCE</scope>
    <source>
        <strain evidence="9">Acra3RX</strain>
        <tissue evidence="9">Leaf</tissue>
    </source>
</reference>